<dbReference type="EMBL" id="JAXAVV010000002">
    <property type="protein sequence ID" value="MDX8048607.1"/>
    <property type="molecule type" value="Genomic_DNA"/>
</dbReference>
<dbReference type="RefSeq" id="WP_319982723.1">
    <property type="nucleotide sequence ID" value="NZ_JAXAVV010000002.1"/>
</dbReference>
<evidence type="ECO:0000313" key="2">
    <source>
        <dbReference type="Proteomes" id="UP001271792"/>
    </source>
</evidence>
<dbReference type="GO" id="GO:0005524">
    <property type="term" value="F:ATP binding"/>
    <property type="evidence" value="ECO:0007669"/>
    <property type="project" value="UniProtKB-KW"/>
</dbReference>
<dbReference type="InterPro" id="IPR027417">
    <property type="entry name" value="P-loop_NTPase"/>
</dbReference>
<reference evidence="1 2" key="1">
    <citation type="submission" date="2023-11" db="EMBL/GenBank/DDBJ databases">
        <title>Lentzea sokolovensis, sp. nov., Lentzea kristufkii, sp. nov., and Lentzea miocenensis, sp. nov., rare actinobacteria from Sokolov Coal Basin, Miocene lacustrine sediment, Czech Republic.</title>
        <authorList>
            <person name="Lara A."/>
            <person name="Kotroba L."/>
            <person name="Nouioui I."/>
            <person name="Neumann-Schaal M."/>
            <person name="Mast Y."/>
            <person name="Chronakova A."/>
        </authorList>
    </citation>
    <scope>NUCLEOTIDE SEQUENCE [LARGE SCALE GENOMIC DNA]</scope>
    <source>
        <strain evidence="1 2">BCCO 10_0798</strain>
    </source>
</reference>
<proteinExistence type="predicted"/>
<keyword evidence="2" id="KW-1185">Reference proteome</keyword>
<organism evidence="1 2">
    <name type="scientific">Lentzea kristufekii</name>
    <dbReference type="NCBI Taxonomy" id="3095430"/>
    <lineage>
        <taxon>Bacteria</taxon>
        <taxon>Bacillati</taxon>
        <taxon>Actinomycetota</taxon>
        <taxon>Actinomycetes</taxon>
        <taxon>Pseudonocardiales</taxon>
        <taxon>Pseudonocardiaceae</taxon>
        <taxon>Lentzea</taxon>
    </lineage>
</organism>
<evidence type="ECO:0000313" key="1">
    <source>
        <dbReference type="EMBL" id="MDX8048607.1"/>
    </source>
</evidence>
<protein>
    <submittedName>
        <fullName evidence="1">ATP-binding protein</fullName>
    </submittedName>
</protein>
<keyword evidence="1" id="KW-0067">ATP-binding</keyword>
<name>A0ABU4TK08_9PSEU</name>
<accession>A0ABU4TK08</accession>
<comment type="caution">
    <text evidence="1">The sequence shown here is derived from an EMBL/GenBank/DDBJ whole genome shotgun (WGS) entry which is preliminary data.</text>
</comment>
<sequence>MRNDRVVAVVGEPGAGKTALATLALRTVRPRERLLNARPPAPDDVGSWLRLWTPELGKTDTCVVVSDVDALPAWAASSLAVRT</sequence>
<dbReference type="Proteomes" id="UP001271792">
    <property type="component" value="Unassembled WGS sequence"/>
</dbReference>
<keyword evidence="1" id="KW-0547">Nucleotide-binding</keyword>
<reference evidence="1 2" key="2">
    <citation type="submission" date="2023-11" db="EMBL/GenBank/DDBJ databases">
        <authorList>
            <person name="Lara A.C."/>
            <person name="Chronakova A."/>
        </authorList>
    </citation>
    <scope>NUCLEOTIDE SEQUENCE [LARGE SCALE GENOMIC DNA]</scope>
    <source>
        <strain evidence="1 2">BCCO 10_0798</strain>
    </source>
</reference>
<dbReference type="SUPFAM" id="SSF52540">
    <property type="entry name" value="P-loop containing nucleoside triphosphate hydrolases"/>
    <property type="match status" value="1"/>
</dbReference>
<gene>
    <name evidence="1" type="ORF">SK571_04385</name>
</gene>